<comment type="caution">
    <text evidence="2">The sequence shown here is derived from an EMBL/GenBank/DDBJ whole genome shotgun (WGS) entry which is preliminary data.</text>
</comment>
<keyword evidence="1" id="KW-1133">Transmembrane helix</keyword>
<keyword evidence="3" id="KW-1185">Reference proteome</keyword>
<protein>
    <recommendedName>
        <fullName evidence="4">ATP synthase F0 subunit 8</fullName>
    </recommendedName>
</protein>
<dbReference type="Proteomes" id="UP001054252">
    <property type="component" value="Unassembled WGS sequence"/>
</dbReference>
<evidence type="ECO:0000256" key="1">
    <source>
        <dbReference type="SAM" id="Phobius"/>
    </source>
</evidence>
<organism evidence="2 3">
    <name type="scientific">Rubroshorea leprosula</name>
    <dbReference type="NCBI Taxonomy" id="152421"/>
    <lineage>
        <taxon>Eukaryota</taxon>
        <taxon>Viridiplantae</taxon>
        <taxon>Streptophyta</taxon>
        <taxon>Embryophyta</taxon>
        <taxon>Tracheophyta</taxon>
        <taxon>Spermatophyta</taxon>
        <taxon>Magnoliopsida</taxon>
        <taxon>eudicotyledons</taxon>
        <taxon>Gunneridae</taxon>
        <taxon>Pentapetalae</taxon>
        <taxon>rosids</taxon>
        <taxon>malvids</taxon>
        <taxon>Malvales</taxon>
        <taxon>Dipterocarpaceae</taxon>
        <taxon>Rubroshorea</taxon>
    </lineage>
</organism>
<evidence type="ECO:0000313" key="2">
    <source>
        <dbReference type="EMBL" id="GKV51464.1"/>
    </source>
</evidence>
<evidence type="ECO:0000313" key="3">
    <source>
        <dbReference type="Proteomes" id="UP001054252"/>
    </source>
</evidence>
<accession>A0AAV5MQP5</accession>
<reference evidence="2 3" key="1">
    <citation type="journal article" date="2021" name="Commun. Biol.">
        <title>The genome of Shorea leprosula (Dipterocarpaceae) highlights the ecological relevance of drought in aseasonal tropical rainforests.</title>
        <authorList>
            <person name="Ng K.K.S."/>
            <person name="Kobayashi M.J."/>
            <person name="Fawcett J.A."/>
            <person name="Hatakeyama M."/>
            <person name="Paape T."/>
            <person name="Ng C.H."/>
            <person name="Ang C.C."/>
            <person name="Tnah L.H."/>
            <person name="Lee C.T."/>
            <person name="Nishiyama T."/>
            <person name="Sese J."/>
            <person name="O'Brien M.J."/>
            <person name="Copetti D."/>
            <person name="Mohd Noor M.I."/>
            <person name="Ong R.C."/>
            <person name="Putra M."/>
            <person name="Sireger I.Z."/>
            <person name="Indrioko S."/>
            <person name="Kosugi Y."/>
            <person name="Izuno A."/>
            <person name="Isagi Y."/>
            <person name="Lee S.L."/>
            <person name="Shimizu K.K."/>
        </authorList>
    </citation>
    <scope>NUCLEOTIDE SEQUENCE [LARGE SCALE GENOMIC DNA]</scope>
    <source>
        <strain evidence="2">214</strain>
    </source>
</reference>
<gene>
    <name evidence="2" type="ORF">SLEP1_g58119</name>
</gene>
<dbReference type="AlphaFoldDB" id="A0AAV5MQP5"/>
<keyword evidence="1" id="KW-0472">Membrane</keyword>
<proteinExistence type="predicted"/>
<feature type="transmembrane region" description="Helical" evidence="1">
    <location>
        <begin position="6"/>
        <end position="25"/>
    </location>
</feature>
<dbReference type="EMBL" id="BPVZ01000502">
    <property type="protein sequence ID" value="GKV51464.1"/>
    <property type="molecule type" value="Genomic_DNA"/>
</dbReference>
<name>A0AAV5MQP5_9ROSI</name>
<sequence>MNLPSLALNCLGFTLIALISFNFWVARELPLQIPPASSPTATPILLVKLRFLIVLSV</sequence>
<keyword evidence="1" id="KW-0812">Transmembrane</keyword>
<evidence type="ECO:0008006" key="4">
    <source>
        <dbReference type="Google" id="ProtNLM"/>
    </source>
</evidence>